<organism evidence="2 3">
    <name type="scientific">Salipaludibacillus neizhouensis</name>
    <dbReference type="NCBI Taxonomy" id="885475"/>
    <lineage>
        <taxon>Bacteria</taxon>
        <taxon>Bacillati</taxon>
        <taxon>Bacillota</taxon>
        <taxon>Bacilli</taxon>
        <taxon>Bacillales</taxon>
        <taxon>Bacillaceae</taxon>
    </lineage>
</organism>
<dbReference type="AlphaFoldDB" id="A0A3A9K6R2"/>
<dbReference type="EMBL" id="PDOE01000004">
    <property type="protein sequence ID" value="RKL67128.1"/>
    <property type="molecule type" value="Genomic_DNA"/>
</dbReference>
<dbReference type="RefSeq" id="WP_110937386.1">
    <property type="nucleotide sequence ID" value="NZ_KZ614146.1"/>
</dbReference>
<accession>A0A3A9K6R2</accession>
<evidence type="ECO:0000313" key="3">
    <source>
        <dbReference type="Proteomes" id="UP000281498"/>
    </source>
</evidence>
<dbReference type="Pfam" id="PF14005">
    <property type="entry name" value="YpjP"/>
    <property type="match status" value="1"/>
</dbReference>
<dbReference type="OrthoDB" id="2435352at2"/>
<feature type="compositionally biased region" description="Acidic residues" evidence="1">
    <location>
        <begin position="56"/>
        <end position="69"/>
    </location>
</feature>
<proteinExistence type="predicted"/>
<evidence type="ECO:0000313" key="2">
    <source>
        <dbReference type="EMBL" id="RKL67128.1"/>
    </source>
</evidence>
<reference evidence="2 3" key="1">
    <citation type="submission" date="2017-10" db="EMBL/GenBank/DDBJ databases">
        <title>Bacillus sp. nov., a halophilic bacterium isolated from a Keqin Lake.</title>
        <authorList>
            <person name="Wang H."/>
        </authorList>
    </citation>
    <scope>NUCLEOTIDE SEQUENCE [LARGE SCALE GENOMIC DNA]</scope>
    <source>
        <strain evidence="2 3">KCTC 13187</strain>
    </source>
</reference>
<protein>
    <recommendedName>
        <fullName evidence="4">Cell division protein FtsK</fullName>
    </recommendedName>
</protein>
<feature type="region of interest" description="Disordered" evidence="1">
    <location>
        <begin position="37"/>
        <end position="69"/>
    </location>
</feature>
<keyword evidence="3" id="KW-1185">Reference proteome</keyword>
<dbReference type="InterPro" id="IPR025616">
    <property type="entry name" value="YpjP"/>
</dbReference>
<evidence type="ECO:0000256" key="1">
    <source>
        <dbReference type="SAM" id="MobiDB-lite"/>
    </source>
</evidence>
<name>A0A3A9K6R2_9BACI</name>
<sequence>MKLWLKKLSVVLITFMTVGMYIPPTYLDAEAEAANKEVVSSNDRLPETDTPLPDIGEIEETQLDSLDDEDDDVSDHYIHMVTNQAKEQTVTKLGPKIVNKVENDVMTTILPHIEEVIVGLFEEAGQEKFQFYEITEDLTPGYGEKIFNVYDHQAKQDVAMFHVRREIRPKEGYWFNFHYHLSNDDFEEHYNIGDIYWDKNTPPKWMSQ</sequence>
<evidence type="ECO:0008006" key="4">
    <source>
        <dbReference type="Google" id="ProtNLM"/>
    </source>
</evidence>
<dbReference type="Proteomes" id="UP000281498">
    <property type="component" value="Unassembled WGS sequence"/>
</dbReference>
<comment type="caution">
    <text evidence="2">The sequence shown here is derived from an EMBL/GenBank/DDBJ whole genome shotgun (WGS) entry which is preliminary data.</text>
</comment>
<gene>
    <name evidence="2" type="ORF">CR203_11490</name>
</gene>